<feature type="non-terminal residue" evidence="1">
    <location>
        <position position="1"/>
    </location>
</feature>
<evidence type="ECO:0000313" key="2">
    <source>
        <dbReference type="Proteomes" id="UP000782241"/>
    </source>
</evidence>
<protein>
    <submittedName>
        <fullName evidence="1">Uncharacterized protein</fullName>
    </submittedName>
</protein>
<proteinExistence type="predicted"/>
<evidence type="ECO:0000313" key="1">
    <source>
        <dbReference type="EMBL" id="KAG5660267.1"/>
    </source>
</evidence>
<dbReference type="Proteomes" id="UP000782241">
    <property type="component" value="Unassembled WGS sequence"/>
</dbReference>
<name>A0A9P7H8L7_9HYPO</name>
<reference evidence="1" key="1">
    <citation type="submission" date="2021-04" db="EMBL/GenBank/DDBJ databases">
        <title>Draft genome of Fusarium avenaceum strain F156N33, isolated from an atmospheric sample in Virginia.</title>
        <authorList>
            <person name="Yang S."/>
            <person name="Vinatzer B.A."/>
            <person name="Coleman J."/>
        </authorList>
    </citation>
    <scope>NUCLEOTIDE SEQUENCE</scope>
    <source>
        <strain evidence="1">F156N33</strain>
    </source>
</reference>
<gene>
    <name evidence="1" type="ORF">KAF25_003789</name>
</gene>
<comment type="caution">
    <text evidence="1">The sequence shown here is derived from an EMBL/GenBank/DDBJ whole genome shotgun (WGS) entry which is preliminary data.</text>
</comment>
<keyword evidence="2" id="KW-1185">Reference proteome</keyword>
<sequence length="121" mass="14324">HILTCRLFNFAFTMATTFYDFSRLPKGLRHMIWEWALRPNIPGVHFFRMNDMTTLPAEGAVVRDYLYINESLNITQKEPGMVEGRFDASRKKDPIERELVTFQAGNHRFVEVKYDKEDNYT</sequence>
<accession>A0A9P7H8L7</accession>
<dbReference type="AlphaFoldDB" id="A0A9P7H8L7"/>
<organism evidence="1 2">
    <name type="scientific">Fusarium avenaceum</name>
    <dbReference type="NCBI Taxonomy" id="40199"/>
    <lineage>
        <taxon>Eukaryota</taxon>
        <taxon>Fungi</taxon>
        <taxon>Dikarya</taxon>
        <taxon>Ascomycota</taxon>
        <taxon>Pezizomycotina</taxon>
        <taxon>Sordariomycetes</taxon>
        <taxon>Hypocreomycetidae</taxon>
        <taxon>Hypocreales</taxon>
        <taxon>Nectriaceae</taxon>
        <taxon>Fusarium</taxon>
        <taxon>Fusarium tricinctum species complex</taxon>
    </lineage>
</organism>
<dbReference type="EMBL" id="JAGPUO010000010">
    <property type="protein sequence ID" value="KAG5660267.1"/>
    <property type="molecule type" value="Genomic_DNA"/>
</dbReference>